<name>A0A9P5PU95_9AGAR</name>
<proteinExistence type="inferred from homology"/>
<dbReference type="PANTHER" id="PTHR21646">
    <property type="entry name" value="UBIQUITIN CARBOXYL-TERMINAL HYDROLASE"/>
    <property type="match status" value="1"/>
</dbReference>
<comment type="caution">
    <text evidence="11">The sequence shown here is derived from an EMBL/GenBank/DDBJ whole genome shotgun (WGS) entry which is preliminary data.</text>
</comment>
<feature type="region of interest" description="Disordered" evidence="8">
    <location>
        <begin position="937"/>
        <end position="968"/>
    </location>
</feature>
<dbReference type="InterPro" id="IPR036873">
    <property type="entry name" value="Rhodanese-like_dom_sf"/>
</dbReference>
<evidence type="ECO:0000256" key="8">
    <source>
        <dbReference type="SAM" id="MobiDB-lite"/>
    </source>
</evidence>
<dbReference type="InterPro" id="IPR038765">
    <property type="entry name" value="Papain-like_cys_pep_sf"/>
</dbReference>
<evidence type="ECO:0000259" key="10">
    <source>
        <dbReference type="PROSITE" id="PS50235"/>
    </source>
</evidence>
<sequence>MPISVLPTPPDFPPSKPPGKANISNGANANYTSIPSSSSDPITALKQAAKASVQQSAKGASAIGLLKAARAQYMQAGIYENEGDLQGALTAFTKAAGLAHMVFGTPEWRADGVRKEFSELMEGDDINLTSRMQAVEAKLRMVTTEEQNSRAVSQKSGGSIADRMKALQDSGLSISTNKSKRFSKDLHLNGINGVNKSPVSSPTVSSPRILPNDSLSTLTALSPPPNAPGASSYSHAFVSPSSFGPPSPGSSPSSSPTLPSTAPSRSFSTSSEYNAFNSHFPSIDELDELDGITPLTSLPSVPTGRSTASNKSIAPMATGGSVGAGKLRSTGSASSLKSQKSAKDLNLHITGESPKSSPLSPSPSGPVISPLASHAALRNFIVPVERPSSVPSTPLRSSGGVWDSRPNSPVTKYPQPGSPRTVASNITGSGKVPPAVPVKPSALSTSRSMYGNFDDPIPGEASTSNLYPSSSPSASSSPLKAPGSPIPQKNSCSPQELYGYLREYKVILLDVRDRAEFEQGHIHAGKAMGSVVCVEPAVLNRGTVTSENIEDALVLAPPSEAPTFNNRHKFDLVVIYDRNSTSFTSVPLAGSTTPHPSSISLVNGNNDASSSTPGSNANISALLRAIWEREFKKPLRRMPMMLIGGYEAWVKEMGEGEVVSSAASGLSGSSSAASMTMTPPSSVHSPLMSPSLSYQGGASSSGSRLRAGTSPGSSSALNGHKNNYSLDGLGHSRNPAESSPASSSASSAKSGRATPTTSTPLSPHLSGISGRRPAAVGRTSFSTSSSSGYPATTAGSMSTLSEGTTLLNGATPISYPSFTSSTYSLPSAMSSSAVTPSTAYSSVEGLASPPQASINPTIPRRRTSDYMDQSQEALSGALSPNGPGSANGYTGMGMNGFGAGVNGINGYSGGYNNTLPRKPIDYPELSTHHILRPPPAAAAGTLERRTLTTSSSSPSATGSSIPAYSSTSSPSLGGAAGITASTPYAASALVKLGLPPLNPVPRLKGGDWPPRYWADSPIGTSGLKNMGNTCYMNAPIQCLSATVPFARFFTEIDLKSVINYMNKMNSQGQLTRAFSRLIHDIWHGEMPYITPNDFRRTLCSLNKQYIGTSQHDSQEFLSFLLDGIHEDTNRIMARKPVTRTPEEEERLEQLEGTSQQLAAEYEWQVWRQSNDSIIVDFFQGMFRNQLRCMSCDKTSTTYNAFSILSLPVPARTGKIPLQNCLKAFFNVEVMEGDDAWDCTRCETKRRATKSLSLARLPPVLVVHFKRFEANGRFSDKIDTFVDFPMKSLDLTDLMPPPLPTGADQSLLNGNGLSMDDPRMQVGPYKYDLYGVTNHYGNLSSGHYTAFVASRGGWLYYDDSSVKNVDAKQVVNQKAYVLFYKRVKA</sequence>
<feature type="region of interest" description="Disordered" evidence="8">
    <location>
        <begin position="842"/>
        <end position="882"/>
    </location>
</feature>
<dbReference type="Proteomes" id="UP000772434">
    <property type="component" value="Unassembled WGS sequence"/>
</dbReference>
<keyword evidence="5" id="KW-0833">Ubl conjugation pathway</keyword>
<feature type="compositionally biased region" description="Low complexity" evidence="8">
    <location>
        <begin position="250"/>
        <end position="269"/>
    </location>
</feature>
<feature type="compositionally biased region" description="Polar residues" evidence="8">
    <location>
        <begin position="710"/>
        <end position="725"/>
    </location>
</feature>
<feature type="compositionally biased region" description="Polar residues" evidence="8">
    <location>
        <begin position="22"/>
        <end position="31"/>
    </location>
</feature>
<feature type="compositionally biased region" description="Low complexity" evidence="8">
    <location>
        <begin position="947"/>
        <end position="968"/>
    </location>
</feature>
<evidence type="ECO:0000256" key="1">
    <source>
        <dbReference type="ARBA" id="ARBA00000707"/>
    </source>
</evidence>
<feature type="compositionally biased region" description="Low complexity" evidence="8">
    <location>
        <begin position="775"/>
        <end position="796"/>
    </location>
</feature>
<feature type="compositionally biased region" description="Low complexity" evidence="8">
    <location>
        <begin position="197"/>
        <end position="207"/>
    </location>
</feature>
<dbReference type="Pfam" id="PF00443">
    <property type="entry name" value="UCH"/>
    <property type="match status" value="1"/>
</dbReference>
<feature type="compositionally biased region" description="Low complexity" evidence="8">
    <location>
        <begin position="736"/>
        <end position="766"/>
    </location>
</feature>
<organism evidence="11 12">
    <name type="scientific">Rhodocollybia butyracea</name>
    <dbReference type="NCBI Taxonomy" id="206335"/>
    <lineage>
        <taxon>Eukaryota</taxon>
        <taxon>Fungi</taxon>
        <taxon>Dikarya</taxon>
        <taxon>Basidiomycota</taxon>
        <taxon>Agaricomycotina</taxon>
        <taxon>Agaricomycetes</taxon>
        <taxon>Agaricomycetidae</taxon>
        <taxon>Agaricales</taxon>
        <taxon>Marasmiineae</taxon>
        <taxon>Omphalotaceae</taxon>
        <taxon>Rhodocollybia</taxon>
    </lineage>
</organism>
<feature type="region of interest" description="Disordered" evidence="8">
    <location>
        <begin position="587"/>
        <end position="614"/>
    </location>
</feature>
<comment type="catalytic activity">
    <reaction evidence="1">
        <text>Thiol-dependent hydrolysis of ester, thioester, amide, peptide and isopeptide bonds formed by the C-terminal Gly of ubiquitin (a 76-residue protein attached to proteins as an intracellular targeting signal).</text>
        <dbReference type="EC" id="3.4.19.12"/>
    </reaction>
</comment>
<feature type="compositionally biased region" description="Low complexity" evidence="8">
    <location>
        <begin position="428"/>
        <end position="442"/>
    </location>
</feature>
<keyword evidence="4" id="KW-0645">Protease</keyword>
<dbReference type="PROSITE" id="PS50235">
    <property type="entry name" value="USP_3"/>
    <property type="match status" value="1"/>
</dbReference>
<dbReference type="PROSITE" id="PS00972">
    <property type="entry name" value="USP_1"/>
    <property type="match status" value="1"/>
</dbReference>
<dbReference type="Gene3D" id="3.90.70.10">
    <property type="entry name" value="Cysteine proteinases"/>
    <property type="match status" value="1"/>
</dbReference>
<feature type="compositionally biased region" description="Pro residues" evidence="8">
    <location>
        <begin position="7"/>
        <end position="17"/>
    </location>
</feature>
<feature type="region of interest" description="Disordered" evidence="8">
    <location>
        <begin position="1"/>
        <end position="42"/>
    </location>
</feature>
<dbReference type="EMBL" id="JADNRY010000059">
    <property type="protein sequence ID" value="KAF9068637.1"/>
    <property type="molecule type" value="Genomic_DNA"/>
</dbReference>
<comment type="similarity">
    <text evidence="2">Belongs to the peptidase C19 family.</text>
</comment>
<keyword evidence="6" id="KW-0378">Hydrolase</keyword>
<accession>A0A9P5PU95</accession>
<dbReference type="InterPro" id="IPR028889">
    <property type="entry name" value="USP"/>
</dbReference>
<keyword evidence="12" id="KW-1185">Reference proteome</keyword>
<evidence type="ECO:0000256" key="6">
    <source>
        <dbReference type="ARBA" id="ARBA00022801"/>
    </source>
</evidence>
<dbReference type="Gene3D" id="3.40.250.10">
    <property type="entry name" value="Rhodanese-like domain"/>
    <property type="match status" value="1"/>
</dbReference>
<feature type="domain" description="Rhodanese" evidence="9">
    <location>
        <begin position="502"/>
        <end position="522"/>
    </location>
</feature>
<feature type="compositionally biased region" description="Low complexity" evidence="8">
    <location>
        <begin position="696"/>
        <end position="708"/>
    </location>
</feature>
<dbReference type="CDD" id="cd02674">
    <property type="entry name" value="Peptidase_C19R"/>
    <property type="match status" value="1"/>
</dbReference>
<evidence type="ECO:0000259" key="9">
    <source>
        <dbReference type="PROSITE" id="PS50206"/>
    </source>
</evidence>
<keyword evidence="7" id="KW-0788">Thiol protease</keyword>
<gene>
    <name evidence="11" type="ORF">BDP27DRAFT_1327038</name>
</gene>
<dbReference type="CDD" id="cd00158">
    <property type="entry name" value="RHOD"/>
    <property type="match status" value="1"/>
</dbReference>
<dbReference type="GO" id="GO:0004843">
    <property type="term" value="F:cysteine-type deubiquitinase activity"/>
    <property type="evidence" value="ECO:0007669"/>
    <property type="project" value="UniProtKB-EC"/>
</dbReference>
<feature type="compositionally biased region" description="Polar residues" evidence="8">
    <location>
        <begin position="294"/>
        <end position="312"/>
    </location>
</feature>
<feature type="region of interest" description="Disordered" evidence="8">
    <location>
        <begin position="384"/>
        <end position="491"/>
    </location>
</feature>
<evidence type="ECO:0000256" key="4">
    <source>
        <dbReference type="ARBA" id="ARBA00022670"/>
    </source>
</evidence>
<dbReference type="SUPFAM" id="SSF54001">
    <property type="entry name" value="Cysteine proteinases"/>
    <property type="match status" value="1"/>
</dbReference>
<reference evidence="11" key="1">
    <citation type="submission" date="2020-11" db="EMBL/GenBank/DDBJ databases">
        <authorList>
            <consortium name="DOE Joint Genome Institute"/>
            <person name="Ahrendt S."/>
            <person name="Riley R."/>
            <person name="Andreopoulos W."/>
            <person name="Labutti K."/>
            <person name="Pangilinan J."/>
            <person name="Ruiz-Duenas F.J."/>
            <person name="Barrasa J.M."/>
            <person name="Sanchez-Garcia M."/>
            <person name="Camarero S."/>
            <person name="Miyauchi S."/>
            <person name="Serrano A."/>
            <person name="Linde D."/>
            <person name="Babiker R."/>
            <person name="Drula E."/>
            <person name="Ayuso-Fernandez I."/>
            <person name="Pacheco R."/>
            <person name="Padilla G."/>
            <person name="Ferreira P."/>
            <person name="Barriuso J."/>
            <person name="Kellner H."/>
            <person name="Castanera R."/>
            <person name="Alfaro M."/>
            <person name="Ramirez L."/>
            <person name="Pisabarro A.G."/>
            <person name="Kuo A."/>
            <person name="Tritt A."/>
            <person name="Lipzen A."/>
            <person name="He G."/>
            <person name="Yan M."/>
            <person name="Ng V."/>
            <person name="Cullen D."/>
            <person name="Martin F."/>
            <person name="Rosso M.-N."/>
            <person name="Henrissat B."/>
            <person name="Hibbett D."/>
            <person name="Martinez A.T."/>
            <person name="Grigoriev I.V."/>
        </authorList>
    </citation>
    <scope>NUCLEOTIDE SEQUENCE</scope>
    <source>
        <strain evidence="11">AH 40177</strain>
    </source>
</reference>
<evidence type="ECO:0000313" key="11">
    <source>
        <dbReference type="EMBL" id="KAF9068637.1"/>
    </source>
</evidence>
<feature type="compositionally biased region" description="Low complexity" evidence="8">
    <location>
        <begin position="32"/>
        <end position="42"/>
    </location>
</feature>
<dbReference type="GO" id="GO:0016579">
    <property type="term" value="P:protein deubiquitination"/>
    <property type="evidence" value="ECO:0007669"/>
    <property type="project" value="InterPro"/>
</dbReference>
<evidence type="ECO:0000256" key="3">
    <source>
        <dbReference type="ARBA" id="ARBA00012759"/>
    </source>
</evidence>
<dbReference type="InterPro" id="IPR018200">
    <property type="entry name" value="USP_CS"/>
</dbReference>
<dbReference type="OrthoDB" id="292964at2759"/>
<feature type="compositionally biased region" description="Low complexity" evidence="8">
    <location>
        <begin position="662"/>
        <end position="682"/>
    </location>
</feature>
<feature type="region of interest" description="Disordered" evidence="8">
    <location>
        <begin position="294"/>
        <end position="370"/>
    </location>
</feature>
<feature type="region of interest" description="Disordered" evidence="8">
    <location>
        <begin position="662"/>
        <end position="796"/>
    </location>
</feature>
<dbReference type="InterPro" id="IPR001394">
    <property type="entry name" value="Peptidase_C19_UCH"/>
</dbReference>
<feature type="compositionally biased region" description="Low complexity" evidence="8">
    <location>
        <begin position="329"/>
        <end position="339"/>
    </location>
</feature>
<dbReference type="SUPFAM" id="SSF52821">
    <property type="entry name" value="Rhodanese/Cell cycle control phosphatase"/>
    <property type="match status" value="1"/>
</dbReference>
<feature type="compositionally biased region" description="Low complexity" evidence="8">
    <location>
        <begin position="461"/>
        <end position="483"/>
    </location>
</feature>
<dbReference type="PANTHER" id="PTHR21646:SF95">
    <property type="entry name" value="UBIQUITIN CARBOXYL-TERMINAL HYDROLASE 4-RELATED"/>
    <property type="match status" value="1"/>
</dbReference>
<evidence type="ECO:0000313" key="12">
    <source>
        <dbReference type="Proteomes" id="UP000772434"/>
    </source>
</evidence>
<feature type="region of interest" description="Disordered" evidence="8">
    <location>
        <begin position="188"/>
        <end position="269"/>
    </location>
</feature>
<dbReference type="PROSITE" id="PS00973">
    <property type="entry name" value="USP_2"/>
    <property type="match status" value="1"/>
</dbReference>
<dbReference type="GO" id="GO:0006508">
    <property type="term" value="P:proteolysis"/>
    <property type="evidence" value="ECO:0007669"/>
    <property type="project" value="UniProtKB-KW"/>
</dbReference>
<dbReference type="PROSITE" id="PS50206">
    <property type="entry name" value="RHODANESE_3"/>
    <property type="match status" value="1"/>
</dbReference>
<dbReference type="EC" id="3.4.19.12" evidence="3"/>
<evidence type="ECO:0000256" key="5">
    <source>
        <dbReference type="ARBA" id="ARBA00022786"/>
    </source>
</evidence>
<dbReference type="InterPro" id="IPR050185">
    <property type="entry name" value="Ub_carboxyl-term_hydrolase"/>
</dbReference>
<evidence type="ECO:0000256" key="7">
    <source>
        <dbReference type="ARBA" id="ARBA00022807"/>
    </source>
</evidence>
<protein>
    <recommendedName>
        <fullName evidence="3">ubiquitinyl hydrolase 1</fullName>
        <ecNumber evidence="3">3.4.19.12</ecNumber>
    </recommendedName>
</protein>
<dbReference type="InterPro" id="IPR001763">
    <property type="entry name" value="Rhodanese-like_dom"/>
</dbReference>
<evidence type="ECO:0000256" key="2">
    <source>
        <dbReference type="ARBA" id="ARBA00009085"/>
    </source>
</evidence>
<feature type="domain" description="USP" evidence="10">
    <location>
        <begin position="1021"/>
        <end position="1382"/>
    </location>
</feature>